<dbReference type="InterPro" id="IPR012893">
    <property type="entry name" value="HipA-like_C"/>
</dbReference>
<evidence type="ECO:0000256" key="1">
    <source>
        <dbReference type="ARBA" id="ARBA00010164"/>
    </source>
</evidence>
<keyword evidence="3" id="KW-0418">Kinase</keyword>
<evidence type="ECO:0000256" key="3">
    <source>
        <dbReference type="ARBA" id="ARBA00022777"/>
    </source>
</evidence>
<comment type="caution">
    <text evidence="5">The sequence shown here is derived from an EMBL/GenBank/DDBJ whole genome shotgun (WGS) entry which is preliminary data.</text>
</comment>
<keyword evidence="2" id="KW-0808">Transferase</keyword>
<accession>A0ABY0CM74</accession>
<dbReference type="Proteomes" id="UP000287374">
    <property type="component" value="Unassembled WGS sequence"/>
</dbReference>
<sequence length="312" mass="35961">MKRCPITYDLISDQENYSQRGLHLLSPQLKNLSPLDLSADEQRQEAIARVGKMSIQGVQKKLSAKLKIKEGGFEIVDQRGQYILKPQSDIYPELPENEAITMTLAKAIGLEVPVHGLVYSKDNSLTYFIKRFDRIGHNKKLALEDFAQLSGEDRHTKYKSSMEKVIAVIQQFCTFPKIEFVKLFKLTLFNFLVGNEDMHLKNFSLITKDRKISISPAYDLLNSTIAQKNTKEELALPLKGKKNNLTKSDFLKYFAIEKLGLNQNVIDGIVQEFHQVIPEWRELIGLSFLSQPMQEKYLELLEQRCKRLNFFD</sequence>
<reference evidence="5 6" key="1">
    <citation type="submission" date="2018-12" db="EMBL/GenBank/DDBJ databases">
        <title>Legionella sp,whole genome shotgun sequence.</title>
        <authorList>
            <person name="Wu H."/>
        </authorList>
    </citation>
    <scope>NUCLEOTIDE SEQUENCE [LARGE SCALE GENOMIC DNA]</scope>
    <source>
        <strain evidence="6">km489</strain>
    </source>
</reference>
<proteinExistence type="inferred from homology"/>
<protein>
    <submittedName>
        <fullName evidence="5">Type II toxin-antitoxin system HipA family toxin</fullName>
    </submittedName>
</protein>
<organism evidence="5 6">
    <name type="scientific">Legionella qingyii</name>
    <dbReference type="NCBI Taxonomy" id="2184757"/>
    <lineage>
        <taxon>Bacteria</taxon>
        <taxon>Pseudomonadati</taxon>
        <taxon>Pseudomonadota</taxon>
        <taxon>Gammaproteobacteria</taxon>
        <taxon>Legionellales</taxon>
        <taxon>Legionellaceae</taxon>
        <taxon>Legionella</taxon>
    </lineage>
</organism>
<keyword evidence="6" id="KW-1185">Reference proteome</keyword>
<dbReference type="Pfam" id="PF07804">
    <property type="entry name" value="HipA_C"/>
    <property type="match status" value="1"/>
</dbReference>
<dbReference type="RefSeq" id="WP_126955265.1">
    <property type="nucleotide sequence ID" value="NZ_RZGW01000001.1"/>
</dbReference>
<gene>
    <name evidence="5" type="ORF">ELY20_01385</name>
</gene>
<dbReference type="EMBL" id="RZGX01000002">
    <property type="protein sequence ID" value="RUR25831.1"/>
    <property type="molecule type" value="Genomic_DNA"/>
</dbReference>
<dbReference type="InterPro" id="IPR052028">
    <property type="entry name" value="HipA_Ser/Thr_kinase"/>
</dbReference>
<dbReference type="PANTHER" id="PTHR37419">
    <property type="entry name" value="SERINE/THREONINE-PROTEIN KINASE TOXIN HIPA"/>
    <property type="match status" value="1"/>
</dbReference>
<name>A0ABY0CM74_9GAMM</name>
<evidence type="ECO:0000313" key="5">
    <source>
        <dbReference type="EMBL" id="RUR25831.1"/>
    </source>
</evidence>
<evidence type="ECO:0000259" key="4">
    <source>
        <dbReference type="Pfam" id="PF07804"/>
    </source>
</evidence>
<comment type="similarity">
    <text evidence="1">Belongs to the HipA Ser/Thr kinase family.</text>
</comment>
<dbReference type="PANTHER" id="PTHR37419:SF1">
    <property type="entry name" value="SERINE_THREONINE-PROTEIN KINASE TOXIN HIPA"/>
    <property type="match status" value="1"/>
</dbReference>
<evidence type="ECO:0000313" key="6">
    <source>
        <dbReference type="Proteomes" id="UP000287374"/>
    </source>
</evidence>
<feature type="domain" description="HipA-like C-terminal" evidence="4">
    <location>
        <begin position="53"/>
        <end position="277"/>
    </location>
</feature>
<evidence type="ECO:0000256" key="2">
    <source>
        <dbReference type="ARBA" id="ARBA00022679"/>
    </source>
</evidence>
<dbReference type="Gene3D" id="1.10.1070.20">
    <property type="match status" value="1"/>
</dbReference>